<protein>
    <submittedName>
        <fullName evidence="1">Uncharacterized protein</fullName>
    </submittedName>
</protein>
<evidence type="ECO:0000313" key="2">
    <source>
        <dbReference type="Proteomes" id="UP001143463"/>
    </source>
</evidence>
<dbReference type="EMBL" id="BSFQ01000067">
    <property type="protein sequence ID" value="GLL16132.1"/>
    <property type="molecule type" value="Genomic_DNA"/>
</dbReference>
<reference evidence="1" key="2">
    <citation type="submission" date="2023-01" db="EMBL/GenBank/DDBJ databases">
        <authorList>
            <person name="Sun Q."/>
            <person name="Evtushenko L."/>
        </authorList>
    </citation>
    <scope>NUCLEOTIDE SEQUENCE</scope>
    <source>
        <strain evidence="1">VKM Ac-1069</strain>
    </source>
</reference>
<accession>A0A9W6UGJ0</accession>
<organism evidence="1 2">
    <name type="scientific">Pseudonocardia halophobica</name>
    <dbReference type="NCBI Taxonomy" id="29401"/>
    <lineage>
        <taxon>Bacteria</taxon>
        <taxon>Bacillati</taxon>
        <taxon>Actinomycetota</taxon>
        <taxon>Actinomycetes</taxon>
        <taxon>Pseudonocardiales</taxon>
        <taxon>Pseudonocardiaceae</taxon>
        <taxon>Pseudonocardia</taxon>
    </lineage>
</organism>
<evidence type="ECO:0000313" key="1">
    <source>
        <dbReference type="EMBL" id="GLL16132.1"/>
    </source>
</evidence>
<dbReference type="RefSeq" id="WP_037050295.1">
    <property type="nucleotide sequence ID" value="NZ_BAAAUZ010000044.1"/>
</dbReference>
<comment type="caution">
    <text evidence="1">The sequence shown here is derived from an EMBL/GenBank/DDBJ whole genome shotgun (WGS) entry which is preliminary data.</text>
</comment>
<proteinExistence type="predicted"/>
<sequence length="84" mass="8431">MSAQTAQLTLVTGTGIPALTHRDRAVLRAVEAGRVRLSGGSALVVDGMFLADPFAAPRLTDAGLIADADGSVALTDSGRALLAA</sequence>
<reference evidence="1" key="1">
    <citation type="journal article" date="2014" name="Int. J. Syst. Evol. Microbiol.">
        <title>Complete genome sequence of Corynebacterium casei LMG S-19264T (=DSM 44701T), isolated from a smear-ripened cheese.</title>
        <authorList>
            <consortium name="US DOE Joint Genome Institute (JGI-PGF)"/>
            <person name="Walter F."/>
            <person name="Albersmeier A."/>
            <person name="Kalinowski J."/>
            <person name="Ruckert C."/>
        </authorList>
    </citation>
    <scope>NUCLEOTIDE SEQUENCE</scope>
    <source>
        <strain evidence="1">VKM Ac-1069</strain>
    </source>
</reference>
<dbReference type="AlphaFoldDB" id="A0A9W6UGJ0"/>
<gene>
    <name evidence="1" type="ORF">GCM10017577_72870</name>
</gene>
<keyword evidence="2" id="KW-1185">Reference proteome</keyword>
<name>A0A9W6UGJ0_9PSEU</name>
<dbReference type="Proteomes" id="UP001143463">
    <property type="component" value="Unassembled WGS sequence"/>
</dbReference>